<comment type="similarity">
    <text evidence="1">Belongs to the transferase hexapeptide repeat family.</text>
</comment>
<dbReference type="SUPFAM" id="SSF51161">
    <property type="entry name" value="Trimeric LpxA-like enzymes"/>
    <property type="match status" value="1"/>
</dbReference>
<dbReference type="InterPro" id="IPR051159">
    <property type="entry name" value="Hexapeptide_acetyltransf"/>
</dbReference>
<dbReference type="PANTHER" id="PTHR23416:SF23">
    <property type="entry name" value="ACETYLTRANSFERASE C18B11.09C-RELATED"/>
    <property type="match status" value="1"/>
</dbReference>
<comment type="caution">
    <text evidence="3">The sequence shown here is derived from an EMBL/GenBank/DDBJ whole genome shotgun (WGS) entry which is preliminary data.</text>
</comment>
<dbReference type="GO" id="GO:0008374">
    <property type="term" value="F:O-acyltransferase activity"/>
    <property type="evidence" value="ECO:0007669"/>
    <property type="project" value="TreeGrafter"/>
</dbReference>
<dbReference type="RefSeq" id="WP_133576025.1">
    <property type="nucleotide sequence ID" value="NZ_SNYC01000004.1"/>
</dbReference>
<reference evidence="3 4" key="1">
    <citation type="submission" date="2019-03" db="EMBL/GenBank/DDBJ databases">
        <title>Genomic Encyclopedia of Archaeal and Bacterial Type Strains, Phase II (KMG-II): from individual species to whole genera.</title>
        <authorList>
            <person name="Goeker M."/>
        </authorList>
    </citation>
    <scope>NUCLEOTIDE SEQUENCE [LARGE SCALE GENOMIC DNA]</scope>
    <source>
        <strain evidence="3 4">DSM 19035</strain>
    </source>
</reference>
<dbReference type="Gene3D" id="2.160.10.10">
    <property type="entry name" value="Hexapeptide repeat proteins"/>
    <property type="match status" value="1"/>
</dbReference>
<dbReference type="AlphaFoldDB" id="A0A4R6SVY9"/>
<dbReference type="GO" id="GO:0005829">
    <property type="term" value="C:cytosol"/>
    <property type="evidence" value="ECO:0007669"/>
    <property type="project" value="TreeGrafter"/>
</dbReference>
<dbReference type="InterPro" id="IPR011004">
    <property type="entry name" value="Trimer_LpxA-like_sf"/>
</dbReference>
<name>A0A4R6SVY9_9SPHI</name>
<organism evidence="3 4">
    <name type="scientific">Pedobacter metabolipauper</name>
    <dbReference type="NCBI Taxonomy" id="425513"/>
    <lineage>
        <taxon>Bacteria</taxon>
        <taxon>Pseudomonadati</taxon>
        <taxon>Bacteroidota</taxon>
        <taxon>Sphingobacteriia</taxon>
        <taxon>Sphingobacteriales</taxon>
        <taxon>Sphingobacteriaceae</taxon>
        <taxon>Pedobacter</taxon>
    </lineage>
</organism>
<dbReference type="EMBL" id="SNYC01000004">
    <property type="protein sequence ID" value="TDQ09980.1"/>
    <property type="molecule type" value="Genomic_DNA"/>
</dbReference>
<evidence type="ECO:0000256" key="2">
    <source>
        <dbReference type="ARBA" id="ARBA00022679"/>
    </source>
</evidence>
<dbReference type="Pfam" id="PF00132">
    <property type="entry name" value="Hexapep"/>
    <property type="match status" value="1"/>
</dbReference>
<dbReference type="OrthoDB" id="9812571at2"/>
<accession>A0A4R6SVY9</accession>
<proteinExistence type="inferred from homology"/>
<dbReference type="Proteomes" id="UP000295620">
    <property type="component" value="Unassembled WGS sequence"/>
</dbReference>
<keyword evidence="4" id="KW-1185">Reference proteome</keyword>
<keyword evidence="2 3" id="KW-0808">Transferase</keyword>
<evidence type="ECO:0000313" key="3">
    <source>
        <dbReference type="EMBL" id="TDQ09980.1"/>
    </source>
</evidence>
<dbReference type="PANTHER" id="PTHR23416">
    <property type="entry name" value="SIALIC ACID SYNTHASE-RELATED"/>
    <property type="match status" value="1"/>
</dbReference>
<sequence>MKTLRYVYKRCKQTKSSFVLLLFSYIKYKVFYKKTFFVHHGAKLYGVNQINTNHQLTIGINNTGHSHPSDKTVVNVEGKLNLTGKYSIGRGCRIYIRKNAVVHIGKNGYMNNDTQINISHGLTIGDDTIIAWNCQFLDSDIHHISYPDKKETDNTIHIGNNVWIGCNVHIYKGTTIPDNSIIAADSVVRGIFTTSNSLIGGNPAKVLRSDVTWRL</sequence>
<protein>
    <submittedName>
        <fullName evidence="3">Transferase family hexapeptide repeat protein</fullName>
    </submittedName>
</protein>
<gene>
    <name evidence="3" type="ORF">ATK78_2139</name>
</gene>
<dbReference type="CDD" id="cd04647">
    <property type="entry name" value="LbH_MAT_like"/>
    <property type="match status" value="1"/>
</dbReference>
<evidence type="ECO:0000256" key="1">
    <source>
        <dbReference type="ARBA" id="ARBA00007274"/>
    </source>
</evidence>
<evidence type="ECO:0000313" key="4">
    <source>
        <dbReference type="Proteomes" id="UP000295620"/>
    </source>
</evidence>
<dbReference type="InterPro" id="IPR001451">
    <property type="entry name" value="Hexapep"/>
</dbReference>